<dbReference type="Proteomes" id="UP000663829">
    <property type="component" value="Unassembled WGS sequence"/>
</dbReference>
<proteinExistence type="predicted"/>
<evidence type="ECO:0000313" key="2">
    <source>
        <dbReference type="EMBL" id="CAF1115418.1"/>
    </source>
</evidence>
<comment type="caution">
    <text evidence="2">The sequence shown here is derived from an EMBL/GenBank/DDBJ whole genome shotgun (WGS) entry which is preliminary data.</text>
</comment>
<accession>A0A814Q5H3</accession>
<reference evidence="2" key="1">
    <citation type="submission" date="2021-02" db="EMBL/GenBank/DDBJ databases">
        <authorList>
            <person name="Nowell W R."/>
        </authorList>
    </citation>
    <scope>NUCLEOTIDE SEQUENCE</scope>
</reference>
<dbReference type="PANTHER" id="PTHR33053:SF9">
    <property type="entry name" value="AGAP000105-PA"/>
    <property type="match status" value="1"/>
</dbReference>
<dbReference type="Pfam" id="PF06869">
    <property type="entry name" value="DUF1258"/>
    <property type="match status" value="1"/>
</dbReference>
<feature type="region of interest" description="Disordered" evidence="1">
    <location>
        <begin position="670"/>
        <end position="695"/>
    </location>
</feature>
<sequence length="735" mass="84998">MWNAIADIASNNNERRLEERIEKRRRGKRNNSSSTLGAKHNTTFISQPLQQQQQLTTTTFMTHTSDDIEMTDNFELGGSGLLTDDSDDGYHDDVQYLLASTTATNRDEDDEDEQINFNNLFQHKINLASDYILDDNEETPNELYVKDTRPLHEYTRATVGETCENLLRMNRKSCLSKSIMNEILKEFSRVLPFPNNLPNSFDKLLDNVGIFNYFSKTILCAICYHEIDPKVRLCTNHSCKQYRTLYPQSFSVYTSNAKAQLERIVIRNLKEIQNYRENFNKKDFLEKNDDIVTGQIYQKALKKHREQGDCPFISLQLHLDGLPLVKSSKLGLWALSSTVIELPPHIRNRRRNTLLLSVVVGYGKPDINKWLNLIVRELTVIQENGLVIKQRIGDGITVQFRYHSIIGDLPALSYILSFKGHTGYNSCFFCCIPGSYINRRVQFPYEQNIKLRSSPDFPTTIITDLFENDFPNRICIDYLHTSLLRHFKTITSDLTLTLSKKDREELDLLLKSQQFPHTFNRRLRGIVDLAFVKASEWRNLLFYGVVPCFILYFEIEIISYISLLVCALRYLHDDPFHFHCKDRELRAKNLLNVYLKHNAKYFPDRQSMTFHQHLHFADQFHRHGSISSLSTFNFEDFLGSVLLWHVQESERRLAALGHPSQRSCEALESLTNDYDDGNNNQTANANEDDEHLPHGDTARFEEIGSSALTSGQHAVVIRSQTHAADNDNLQNTQSQ</sequence>
<dbReference type="InterPro" id="IPR009667">
    <property type="entry name" value="DUF1258"/>
</dbReference>
<dbReference type="AlphaFoldDB" id="A0A814Q5H3"/>
<dbReference type="OrthoDB" id="10028922at2759"/>
<keyword evidence="4" id="KW-1185">Reference proteome</keyword>
<feature type="compositionally biased region" description="Polar residues" evidence="1">
    <location>
        <begin position="670"/>
        <end position="685"/>
    </location>
</feature>
<evidence type="ECO:0000313" key="4">
    <source>
        <dbReference type="Proteomes" id="UP000663829"/>
    </source>
</evidence>
<dbReference type="PANTHER" id="PTHR33053">
    <property type="entry name" value="PROTEIN, PUTATIVE-RELATED"/>
    <property type="match status" value="1"/>
</dbReference>
<evidence type="ECO:0000256" key="1">
    <source>
        <dbReference type="SAM" id="MobiDB-lite"/>
    </source>
</evidence>
<dbReference type="EMBL" id="CAJOBC010005893">
    <property type="protein sequence ID" value="CAF3879340.1"/>
    <property type="molecule type" value="Genomic_DNA"/>
</dbReference>
<dbReference type="EMBL" id="CAJNOQ010005893">
    <property type="protein sequence ID" value="CAF1115418.1"/>
    <property type="molecule type" value="Genomic_DNA"/>
</dbReference>
<feature type="region of interest" description="Disordered" evidence="1">
    <location>
        <begin position="21"/>
        <end position="42"/>
    </location>
</feature>
<name>A0A814Q5H3_9BILA</name>
<protein>
    <recommendedName>
        <fullName evidence="5">Transposase</fullName>
    </recommendedName>
</protein>
<organism evidence="2 4">
    <name type="scientific">Didymodactylos carnosus</name>
    <dbReference type="NCBI Taxonomy" id="1234261"/>
    <lineage>
        <taxon>Eukaryota</taxon>
        <taxon>Metazoa</taxon>
        <taxon>Spiralia</taxon>
        <taxon>Gnathifera</taxon>
        <taxon>Rotifera</taxon>
        <taxon>Eurotatoria</taxon>
        <taxon>Bdelloidea</taxon>
        <taxon>Philodinida</taxon>
        <taxon>Philodinidae</taxon>
        <taxon>Didymodactylos</taxon>
    </lineage>
</organism>
<evidence type="ECO:0000313" key="3">
    <source>
        <dbReference type="EMBL" id="CAF3879340.1"/>
    </source>
</evidence>
<evidence type="ECO:0008006" key="5">
    <source>
        <dbReference type="Google" id="ProtNLM"/>
    </source>
</evidence>
<gene>
    <name evidence="2" type="ORF">GPM918_LOCUS19431</name>
    <name evidence="3" type="ORF">SRO942_LOCUS19428</name>
</gene>
<dbReference type="Proteomes" id="UP000681722">
    <property type="component" value="Unassembled WGS sequence"/>
</dbReference>